<protein>
    <recommendedName>
        <fullName evidence="4">Bacterial Ig domain-containing protein</fullName>
    </recommendedName>
</protein>
<keyword evidence="6" id="KW-1185">Reference proteome</keyword>
<sequence>MILAAGFLRSLEKAAAMPDSEEQVSMNQHRQQAMKEARTVHFKMYKDGKRWVVAGMFSVALATVFLGGRHTVAAATDDGGAVRVAVDKPQMTEANADTDAVVTQAEAEQAPAAEQQPAVAAEKTPAKTTPAKTTAPVKEQAAAPVTRETSTPLTVTAQNTQNAAGMTTISGQTAAGAQVTAIADSGYQVGVTTADTTGKYSINTRVSGTITLTATQADQHAVATVQVAAASVEQKQTARAGKQELAAKGRDALISASIASHSTTRLDTDDIAVEDTVLSDSAIGTEFTNLNDEADTLQTSGVGETPSNAIQFTDVDQTADVNVVTSSSTLASGSVLGTDGQYDVIQLGDGLQGQIREINGQQVAVVTTEFTMSLADMIPFYDVGQSLVSLIPIFGGMADRTMQALEDIATITTVAPVRGVESSKTADGDYTQFYVDLSKVNLAQLAADKVNATMSSEEGKTLSDADQQTLADQMATQFEGGFSAKLLGSTTVVTPLSVRPTAEIDQTTNQQDISIASAFYSDNIFQFDFGRSEDGTFYPLYVQTPDRDGNGTPDLTDARNGGGTSTGTETGTETGTGTGIDIGTGTTTTPESGQLTVQADLDDDLNVEITGTGATPGKFVMLFNGNNLGTGEEAMVKGAESKITRVTADENGNYTYTVPANTANTFNPALYGGHVTVVDVETNHLVVADVENPVVTASLGGVVTVEWNKTPQQVKDQTHANDPLWTELESYYSDPANAKLNVSVVAMGKTQTIDLPTTDLFTWEPGSFYNGVKDHGEQFVLTDKGKQYVTEQVTKLYPDYIFDANAITPGGTLRILPAEVTITMDAGNFTADAGSATFAADLLNASDGQVTAHLTRGSDTLGETVQLVAGTDYVLDSGVEQKIGSYSDIFRLTANGLGKLQGQLDTNHKLGGDVSEVRAGTADVYENKTVRYSVTYSGAGAKTPAANGEDVTWHGSLGSDGTITWTTDDIHEIPTPVVAGYTADNMHPFQGVAGTSNGRPSDWPIQVTYTLGELGLNTPVPEGKYVPISGTTAPNLSVTVATANGEPITTTADDQGGFDVITTLADAPVGSTVTATVTSGDKPQSKTSVVQANVPNAPTATIKPIMNKVSTISGKGEANADIKIYLPNGTVAAEVTADDSGLYTATVTSTVAPPHTMLAVTQTTPGGTSLSATVETSRPGLSKPTISVRVNTPNMTMSDEATSANEI</sequence>
<feature type="compositionally biased region" description="Low complexity" evidence="2">
    <location>
        <begin position="104"/>
        <end position="139"/>
    </location>
</feature>
<evidence type="ECO:0000313" key="5">
    <source>
        <dbReference type="EMBL" id="KRM54419.1"/>
    </source>
</evidence>
<feature type="transmembrane region" description="Helical" evidence="3">
    <location>
        <begin position="51"/>
        <end position="68"/>
    </location>
</feature>
<keyword evidence="3" id="KW-0812">Transmembrane</keyword>
<dbReference type="PATRIC" id="fig|1291052.5.peg.229"/>
<dbReference type="InterPro" id="IPR041498">
    <property type="entry name" value="Big_6"/>
</dbReference>
<feature type="domain" description="Bacterial Ig" evidence="4">
    <location>
        <begin position="1098"/>
        <end position="1174"/>
    </location>
</feature>
<dbReference type="NCBIfam" id="TIGR03715">
    <property type="entry name" value="KxYKxGKxW"/>
    <property type="match status" value="1"/>
</dbReference>
<feature type="region of interest" description="Disordered" evidence="2">
    <location>
        <begin position="543"/>
        <end position="593"/>
    </location>
</feature>
<dbReference type="EMBL" id="AYYO01000055">
    <property type="protein sequence ID" value="KRM54419.1"/>
    <property type="molecule type" value="Genomic_DNA"/>
</dbReference>
<accession>A0A0R1ZU15</accession>
<evidence type="ECO:0000256" key="2">
    <source>
        <dbReference type="SAM" id="MobiDB-lite"/>
    </source>
</evidence>
<name>A0A0R1ZU15_9LACO</name>
<evidence type="ECO:0000313" key="6">
    <source>
        <dbReference type="Proteomes" id="UP000051679"/>
    </source>
</evidence>
<dbReference type="Proteomes" id="UP000051679">
    <property type="component" value="Unassembled WGS sequence"/>
</dbReference>
<comment type="caution">
    <text evidence="5">The sequence shown here is derived from an EMBL/GenBank/DDBJ whole genome shotgun (WGS) entry which is preliminary data.</text>
</comment>
<dbReference type="Pfam" id="PF19258">
    <property type="entry name" value="KxYKxGKxW_sig"/>
    <property type="match status" value="1"/>
</dbReference>
<evidence type="ECO:0000256" key="3">
    <source>
        <dbReference type="SAM" id="Phobius"/>
    </source>
</evidence>
<dbReference type="InterPro" id="IPR022263">
    <property type="entry name" value="KxYKxGKxW"/>
</dbReference>
<organism evidence="5 6">
    <name type="scientific">Lacticaseibacillus sharpeae JCM 1186 = DSM 20505</name>
    <dbReference type="NCBI Taxonomy" id="1291052"/>
    <lineage>
        <taxon>Bacteria</taxon>
        <taxon>Bacillati</taxon>
        <taxon>Bacillota</taxon>
        <taxon>Bacilli</taxon>
        <taxon>Lactobacillales</taxon>
        <taxon>Lactobacillaceae</taxon>
        <taxon>Lacticaseibacillus</taxon>
    </lineage>
</organism>
<proteinExistence type="predicted"/>
<keyword evidence="3" id="KW-0472">Membrane</keyword>
<dbReference type="Gene3D" id="2.60.40.10">
    <property type="entry name" value="Immunoglobulins"/>
    <property type="match status" value="1"/>
</dbReference>
<gene>
    <name evidence="5" type="ORF">FC18_GL000221</name>
</gene>
<evidence type="ECO:0000256" key="1">
    <source>
        <dbReference type="ARBA" id="ARBA00022729"/>
    </source>
</evidence>
<feature type="region of interest" description="Disordered" evidence="2">
    <location>
        <begin position="1163"/>
        <end position="1188"/>
    </location>
</feature>
<evidence type="ECO:0000259" key="4">
    <source>
        <dbReference type="Pfam" id="PF17936"/>
    </source>
</evidence>
<feature type="compositionally biased region" description="Polar residues" evidence="2">
    <location>
        <begin position="1163"/>
        <end position="1176"/>
    </location>
</feature>
<dbReference type="AlphaFoldDB" id="A0A0R1ZU15"/>
<keyword evidence="1" id="KW-0732">Signal</keyword>
<dbReference type="InterPro" id="IPR013783">
    <property type="entry name" value="Ig-like_fold"/>
</dbReference>
<reference evidence="5 6" key="1">
    <citation type="journal article" date="2015" name="Genome Announc.">
        <title>Expanding the biotechnology potential of lactobacilli through comparative genomics of 213 strains and associated genera.</title>
        <authorList>
            <person name="Sun Z."/>
            <person name="Harris H.M."/>
            <person name="McCann A."/>
            <person name="Guo C."/>
            <person name="Argimon S."/>
            <person name="Zhang W."/>
            <person name="Yang X."/>
            <person name="Jeffery I.B."/>
            <person name="Cooney J.C."/>
            <person name="Kagawa T.F."/>
            <person name="Liu W."/>
            <person name="Song Y."/>
            <person name="Salvetti E."/>
            <person name="Wrobel A."/>
            <person name="Rasinkangas P."/>
            <person name="Parkhill J."/>
            <person name="Rea M.C."/>
            <person name="O'Sullivan O."/>
            <person name="Ritari J."/>
            <person name="Douillard F.P."/>
            <person name="Paul Ross R."/>
            <person name="Yang R."/>
            <person name="Briner A.E."/>
            <person name="Felis G.E."/>
            <person name="de Vos W.M."/>
            <person name="Barrangou R."/>
            <person name="Klaenhammer T.R."/>
            <person name="Caufield P.W."/>
            <person name="Cui Y."/>
            <person name="Zhang H."/>
            <person name="O'Toole P.W."/>
        </authorList>
    </citation>
    <scope>NUCLEOTIDE SEQUENCE [LARGE SCALE GENOMIC DNA]</scope>
    <source>
        <strain evidence="5 6">DSM 20505</strain>
    </source>
</reference>
<feature type="region of interest" description="Disordered" evidence="2">
    <location>
        <begin position="104"/>
        <end position="149"/>
    </location>
</feature>
<dbReference type="Pfam" id="PF17936">
    <property type="entry name" value="Big_6"/>
    <property type="match status" value="1"/>
</dbReference>
<keyword evidence="3" id="KW-1133">Transmembrane helix</keyword>